<name>A0A166NM05_9AGAM</name>
<dbReference type="EMBL" id="KV417522">
    <property type="protein sequence ID" value="KZP25154.1"/>
    <property type="molecule type" value="Genomic_DNA"/>
</dbReference>
<organism evidence="1 2">
    <name type="scientific">Athelia psychrophila</name>
    <dbReference type="NCBI Taxonomy" id="1759441"/>
    <lineage>
        <taxon>Eukaryota</taxon>
        <taxon>Fungi</taxon>
        <taxon>Dikarya</taxon>
        <taxon>Basidiomycota</taxon>
        <taxon>Agaricomycotina</taxon>
        <taxon>Agaricomycetes</taxon>
        <taxon>Agaricomycetidae</taxon>
        <taxon>Atheliales</taxon>
        <taxon>Atheliaceae</taxon>
        <taxon>Athelia</taxon>
    </lineage>
</organism>
<evidence type="ECO:0000313" key="2">
    <source>
        <dbReference type="Proteomes" id="UP000076532"/>
    </source>
</evidence>
<dbReference type="AlphaFoldDB" id="A0A166NM05"/>
<gene>
    <name evidence="1" type="ORF">FIBSPDRAFT_856102</name>
</gene>
<dbReference type="Proteomes" id="UP000076532">
    <property type="component" value="Unassembled WGS sequence"/>
</dbReference>
<reference evidence="1 2" key="1">
    <citation type="journal article" date="2016" name="Mol. Biol. Evol.">
        <title>Comparative Genomics of Early-Diverging Mushroom-Forming Fungi Provides Insights into the Origins of Lignocellulose Decay Capabilities.</title>
        <authorList>
            <person name="Nagy L.G."/>
            <person name="Riley R."/>
            <person name="Tritt A."/>
            <person name="Adam C."/>
            <person name="Daum C."/>
            <person name="Floudas D."/>
            <person name="Sun H."/>
            <person name="Yadav J.S."/>
            <person name="Pangilinan J."/>
            <person name="Larsson K.H."/>
            <person name="Matsuura K."/>
            <person name="Barry K."/>
            <person name="Labutti K."/>
            <person name="Kuo R."/>
            <person name="Ohm R.A."/>
            <person name="Bhattacharya S.S."/>
            <person name="Shirouzu T."/>
            <person name="Yoshinaga Y."/>
            <person name="Martin F.M."/>
            <person name="Grigoriev I.V."/>
            <person name="Hibbett D.S."/>
        </authorList>
    </citation>
    <scope>NUCLEOTIDE SEQUENCE [LARGE SCALE GENOMIC DNA]</scope>
    <source>
        <strain evidence="1 2">CBS 109695</strain>
    </source>
</reference>
<protein>
    <submittedName>
        <fullName evidence="1">Uncharacterized protein</fullName>
    </submittedName>
</protein>
<accession>A0A166NM05</accession>
<evidence type="ECO:0000313" key="1">
    <source>
        <dbReference type="EMBL" id="KZP25154.1"/>
    </source>
</evidence>
<sequence>MSTVSLWTWTRPTSPLCVLDDLKVPLQITLGAVGKHSYVLEEVIDSVGNAVVVDHAYSALAGKLVIAPTPRMRPC</sequence>
<proteinExistence type="predicted"/>
<keyword evidence="2" id="KW-1185">Reference proteome</keyword>
<dbReference type="OrthoDB" id="5529162at2759"/>